<organism evidence="2 3">
    <name type="scientific">Gymnodraco acuticeps</name>
    <name type="common">Antarctic dragonfish</name>
    <dbReference type="NCBI Taxonomy" id="8218"/>
    <lineage>
        <taxon>Eukaryota</taxon>
        <taxon>Metazoa</taxon>
        <taxon>Chordata</taxon>
        <taxon>Craniata</taxon>
        <taxon>Vertebrata</taxon>
        <taxon>Euteleostomi</taxon>
        <taxon>Actinopterygii</taxon>
        <taxon>Neopterygii</taxon>
        <taxon>Teleostei</taxon>
        <taxon>Neoteleostei</taxon>
        <taxon>Acanthomorphata</taxon>
        <taxon>Eupercaria</taxon>
        <taxon>Perciformes</taxon>
        <taxon>Notothenioidei</taxon>
        <taxon>Bathydraconidae</taxon>
        <taxon>Gymnodraco</taxon>
    </lineage>
</organism>
<evidence type="ECO:0000313" key="3">
    <source>
        <dbReference type="RefSeq" id="XP_034056193.1"/>
    </source>
</evidence>
<dbReference type="PANTHER" id="PTHR11505">
    <property type="entry name" value="L1 TRANSPOSABLE ELEMENT-RELATED"/>
    <property type="match status" value="1"/>
</dbReference>
<gene>
    <name evidence="3" type="primary">LOC117535751</name>
</gene>
<dbReference type="InParanoid" id="A0A6P8SYT2"/>
<feature type="region of interest" description="Disordered" evidence="1">
    <location>
        <begin position="1"/>
        <end position="27"/>
    </location>
</feature>
<dbReference type="Proteomes" id="UP000515161">
    <property type="component" value="Unplaced"/>
</dbReference>
<keyword evidence="2" id="KW-1185">Reference proteome</keyword>
<evidence type="ECO:0000313" key="2">
    <source>
        <dbReference type="Proteomes" id="UP000515161"/>
    </source>
</evidence>
<sequence length="305" mass="34242">MQRNQRPKPGPNAADSPEEDKAGSAEPLSDTQAIMAALKRTEQCVLTKIDSTVTVAVGELHTKIDNLSRDLRSEIFNVRTEFTKVVEDVRKENATFVTRIEGLGEGANCYANRVVELEAKVTTLSSQVNKLVDKTEDLESRPRRDNCRLVDVAEGTGNIQPEKAIAQLLQDALSLDYTPTLDRAHRGLQPKPADGDAPRPIIIKFHYFQEKADIIRKAMGARPIFHNGKRFYIYPDYTLSVRKRRVAFTEVRGLLRRCPGVKYGLVYPATLKITTSAGDQKLFEDPTKAKHYIETDLHPRDPEGE</sequence>
<dbReference type="RefSeq" id="XP_034056193.1">
    <property type="nucleotide sequence ID" value="XM_034200302.1"/>
</dbReference>
<protein>
    <submittedName>
        <fullName evidence="3">Uncharacterized protein LOC117535751</fullName>
    </submittedName>
</protein>
<dbReference type="GeneID" id="117535751"/>
<dbReference type="OrthoDB" id="8861212at2759"/>
<accession>A0A6P8SYT2</accession>
<dbReference type="AlphaFoldDB" id="A0A6P8SYT2"/>
<evidence type="ECO:0000256" key="1">
    <source>
        <dbReference type="SAM" id="MobiDB-lite"/>
    </source>
</evidence>
<dbReference type="InterPro" id="IPR004244">
    <property type="entry name" value="Transposase_22"/>
</dbReference>
<reference evidence="3" key="1">
    <citation type="submission" date="2025-08" db="UniProtKB">
        <authorList>
            <consortium name="RefSeq"/>
        </authorList>
    </citation>
    <scope>IDENTIFICATION</scope>
</reference>
<dbReference type="Gene3D" id="3.30.70.1820">
    <property type="entry name" value="L1 transposable element, RRM domain"/>
    <property type="match status" value="1"/>
</dbReference>
<proteinExistence type="predicted"/>
<name>A0A6P8SYT2_GYMAC</name>
<dbReference type="KEGG" id="gacu:117535751"/>